<evidence type="ECO:0000259" key="3">
    <source>
        <dbReference type="Pfam" id="PF14257"/>
    </source>
</evidence>
<name>A0A1F6DSU1_9BACT</name>
<evidence type="ECO:0000313" key="5">
    <source>
        <dbReference type="Proteomes" id="UP000177232"/>
    </source>
</evidence>
<dbReference type="Proteomes" id="UP000177232">
    <property type="component" value="Unassembled WGS sequence"/>
</dbReference>
<keyword evidence="2" id="KW-0812">Transmembrane</keyword>
<feature type="coiled-coil region" evidence="1">
    <location>
        <begin position="182"/>
        <end position="272"/>
    </location>
</feature>
<evidence type="ECO:0000256" key="1">
    <source>
        <dbReference type="SAM" id="Coils"/>
    </source>
</evidence>
<dbReference type="EMBL" id="MFLJ01000026">
    <property type="protein sequence ID" value="OGG64360.1"/>
    <property type="molecule type" value="Genomic_DNA"/>
</dbReference>
<gene>
    <name evidence="4" type="ORF">A3C94_00640</name>
</gene>
<dbReference type="AlphaFoldDB" id="A0A1F6DSU1"/>
<dbReference type="InterPro" id="IPR025645">
    <property type="entry name" value="DUF4349"/>
</dbReference>
<dbReference type="STRING" id="1798496.A3C94_00640"/>
<evidence type="ECO:0000256" key="2">
    <source>
        <dbReference type="SAM" id="Phobius"/>
    </source>
</evidence>
<evidence type="ECO:0000313" key="4">
    <source>
        <dbReference type="EMBL" id="OGG64360.1"/>
    </source>
</evidence>
<feature type="transmembrane region" description="Helical" evidence="2">
    <location>
        <begin position="16"/>
        <end position="36"/>
    </location>
</feature>
<comment type="caution">
    <text evidence="4">The sequence shown here is derived from an EMBL/GenBank/DDBJ whole genome shotgun (WGS) entry which is preliminary data.</text>
</comment>
<reference evidence="4 5" key="1">
    <citation type="journal article" date="2016" name="Nat. Commun.">
        <title>Thousands of microbial genomes shed light on interconnected biogeochemical processes in an aquifer system.</title>
        <authorList>
            <person name="Anantharaman K."/>
            <person name="Brown C.T."/>
            <person name="Hug L.A."/>
            <person name="Sharon I."/>
            <person name="Castelle C.J."/>
            <person name="Probst A.J."/>
            <person name="Thomas B.C."/>
            <person name="Singh A."/>
            <person name="Wilkins M.J."/>
            <person name="Karaoz U."/>
            <person name="Brodie E.L."/>
            <person name="Williams K.H."/>
            <person name="Hubbard S.S."/>
            <person name="Banfield J.F."/>
        </authorList>
    </citation>
    <scope>NUCLEOTIDE SEQUENCE [LARGE SCALE GENOMIC DNA]</scope>
</reference>
<dbReference type="Pfam" id="PF14257">
    <property type="entry name" value="DUF4349"/>
    <property type="match status" value="1"/>
</dbReference>
<organism evidence="4 5">
    <name type="scientific">Candidatus Kaiserbacteria bacterium RIFCSPHIGHO2_02_FULL_55_17</name>
    <dbReference type="NCBI Taxonomy" id="1798496"/>
    <lineage>
        <taxon>Bacteria</taxon>
        <taxon>Candidatus Kaiseribacteriota</taxon>
    </lineage>
</organism>
<accession>A0A1F6DSU1</accession>
<feature type="transmembrane region" description="Helical" evidence="2">
    <location>
        <begin position="290"/>
        <end position="306"/>
    </location>
</feature>
<proteinExistence type="predicted"/>
<keyword evidence="2" id="KW-0472">Membrane</keyword>
<feature type="transmembrane region" description="Helical" evidence="2">
    <location>
        <begin position="312"/>
        <end position="334"/>
    </location>
</feature>
<keyword evidence="1" id="KW-0175">Coiled coil</keyword>
<sequence length="347" mass="38151">MTNNQFPLQSFLPWHLSWLTVILALLTVGTFIAVSGPGGPYPVTMMGRSVGVGYSESSGAVPPMAAGVPSRNGSVSSMPVYYPYPSPDVPVTDTREFLKIYYNASLRTRDVPGTTRRVETTVRGYDGRIDQQSSSEKYGYVSFALPQSKYDAFRAELEGLVGSRFLTVNISSQNLLSQKVSIEEQQKQADKALADYKAARQKVVSAHASALQSLQAKIDAATEQLATLRAQPSTPQLLLQIQTVSDELTSFKQRLADENASYATQLNNADANIKYAQDWQKAVLTQDQTLLANVATVTGTVSIQWIRLWDIALLYLPGYWIPAIFAALTVLSYLRDRRRALGEGVLL</sequence>
<feature type="domain" description="DUF4349" evidence="3">
    <location>
        <begin position="103"/>
        <end position="249"/>
    </location>
</feature>
<keyword evidence="2" id="KW-1133">Transmembrane helix</keyword>
<protein>
    <recommendedName>
        <fullName evidence="3">DUF4349 domain-containing protein</fullName>
    </recommendedName>
</protein>